<dbReference type="OMA" id="CENECSW"/>
<keyword evidence="4 6" id="KW-0964">Secreted</keyword>
<keyword evidence="3 6" id="KW-0713">Self-incompatibility</keyword>
<keyword evidence="8" id="KW-1185">Reference proteome</keyword>
<dbReference type="GO" id="GO:0005576">
    <property type="term" value="C:extracellular region"/>
    <property type="evidence" value="ECO:0007669"/>
    <property type="project" value="UniProtKB-SubCell"/>
</dbReference>
<dbReference type="KEGG" id="cic:CICLE_v10007153mg"/>
<evidence type="ECO:0000256" key="1">
    <source>
        <dbReference type="ARBA" id="ARBA00004613"/>
    </source>
</evidence>
<reference evidence="7 8" key="1">
    <citation type="submission" date="2013-10" db="EMBL/GenBank/DDBJ databases">
        <authorList>
            <consortium name="International Citrus Genome Consortium"/>
            <person name="Jenkins J."/>
            <person name="Schmutz J."/>
            <person name="Prochnik S."/>
            <person name="Rokhsar D."/>
            <person name="Gmitter F."/>
            <person name="Ollitrault P."/>
            <person name="Machado M."/>
            <person name="Talon M."/>
            <person name="Wincker P."/>
            <person name="Jaillon O."/>
            <person name="Morgante M."/>
        </authorList>
    </citation>
    <scope>NUCLEOTIDE SEQUENCE</scope>
    <source>
        <strain evidence="8">cv. Clemenules</strain>
    </source>
</reference>
<accession>V4S0N5</accession>
<dbReference type="GO" id="GO:0060320">
    <property type="term" value="P:rejection of self pollen"/>
    <property type="evidence" value="ECO:0007669"/>
    <property type="project" value="UniProtKB-KW"/>
</dbReference>
<evidence type="ECO:0000313" key="8">
    <source>
        <dbReference type="Proteomes" id="UP000030687"/>
    </source>
</evidence>
<dbReference type="InParanoid" id="V4S0N5"/>
<name>V4S0N5_CITCL</name>
<gene>
    <name evidence="7" type="ORF">CICLE_v10007153mg</name>
</gene>
<feature type="signal peptide" evidence="6">
    <location>
        <begin position="1"/>
        <end position="17"/>
    </location>
</feature>
<dbReference type="Proteomes" id="UP000030687">
    <property type="component" value="Unassembled WGS sequence"/>
</dbReference>
<dbReference type="PANTHER" id="PTHR31232">
    <property type="match status" value="1"/>
</dbReference>
<evidence type="ECO:0000256" key="6">
    <source>
        <dbReference type="RuleBase" id="RU367044"/>
    </source>
</evidence>
<dbReference type="Gramene" id="ESR33802">
    <property type="protein sequence ID" value="ESR33802"/>
    <property type="gene ID" value="CICLE_v10007153mg"/>
</dbReference>
<feature type="chain" id="PRO_5025095968" description="S-protein homolog" evidence="6">
    <location>
        <begin position="18"/>
        <end position="120"/>
    </location>
</feature>
<keyword evidence="5 6" id="KW-0732">Signal</keyword>
<evidence type="ECO:0000256" key="5">
    <source>
        <dbReference type="ARBA" id="ARBA00022729"/>
    </source>
</evidence>
<comment type="subcellular location">
    <subcellularLocation>
        <location evidence="1 6">Secreted</location>
    </subcellularLocation>
</comment>
<evidence type="ECO:0000256" key="4">
    <source>
        <dbReference type="ARBA" id="ARBA00022525"/>
    </source>
</evidence>
<evidence type="ECO:0000256" key="2">
    <source>
        <dbReference type="ARBA" id="ARBA00005581"/>
    </source>
</evidence>
<protein>
    <recommendedName>
        <fullName evidence="6">S-protein homolog</fullName>
    </recommendedName>
</protein>
<dbReference type="Pfam" id="PF05938">
    <property type="entry name" value="Self-incomp_S1"/>
    <property type="match status" value="1"/>
</dbReference>
<evidence type="ECO:0000256" key="3">
    <source>
        <dbReference type="ARBA" id="ARBA00022471"/>
    </source>
</evidence>
<proteinExistence type="inferred from homology"/>
<dbReference type="EMBL" id="KI537036">
    <property type="protein sequence ID" value="ESR33802.1"/>
    <property type="molecule type" value="Genomic_DNA"/>
</dbReference>
<dbReference type="InterPro" id="IPR010264">
    <property type="entry name" value="Self-incomp_S1"/>
</dbReference>
<comment type="similarity">
    <text evidence="2 6">Belongs to the plant self-incompatibility (S1) protein family.</text>
</comment>
<dbReference type="PANTHER" id="PTHR31232:SF43">
    <property type="entry name" value="S-PROTEIN HOMOLOG 29-RELATED"/>
    <property type="match status" value="1"/>
</dbReference>
<evidence type="ECO:0000313" key="7">
    <source>
        <dbReference type="EMBL" id="ESR33802.1"/>
    </source>
</evidence>
<sequence length="120" mass="14237">MLLLSLIISSMCMMSNAVRRRQVNITNKVGKNVLVRCRSKNDDLHEHLLRNDQTYSFSFKHNIFRTTLFFCRFTWDDKLHCFNIYDAHRDACTNCNWSFFTDGPCLAETPKNKTTCFIYH</sequence>
<dbReference type="AlphaFoldDB" id="V4S0N5"/>
<organism evidence="7 8">
    <name type="scientific">Citrus clementina</name>
    <name type="common">Clementine</name>
    <name type="synonym">Citrus deliciosa x Citrus sinensis</name>
    <dbReference type="NCBI Taxonomy" id="85681"/>
    <lineage>
        <taxon>Eukaryota</taxon>
        <taxon>Viridiplantae</taxon>
        <taxon>Streptophyta</taxon>
        <taxon>Embryophyta</taxon>
        <taxon>Tracheophyta</taxon>
        <taxon>Spermatophyta</taxon>
        <taxon>Magnoliopsida</taxon>
        <taxon>eudicotyledons</taxon>
        <taxon>Gunneridae</taxon>
        <taxon>Pentapetalae</taxon>
        <taxon>rosids</taxon>
        <taxon>malvids</taxon>
        <taxon>Sapindales</taxon>
        <taxon>Rutaceae</taxon>
        <taxon>Aurantioideae</taxon>
        <taxon>Citrus</taxon>
    </lineage>
</organism>